<dbReference type="Pfam" id="PF00059">
    <property type="entry name" value="Lectin_C"/>
    <property type="match status" value="1"/>
</dbReference>
<proteinExistence type="predicted"/>
<evidence type="ECO:0000259" key="2">
    <source>
        <dbReference type="PROSITE" id="PS50041"/>
    </source>
</evidence>
<comment type="caution">
    <text evidence="3">The sequence shown here is derived from an EMBL/GenBank/DDBJ whole genome shotgun (WGS) entry which is preliminary data.</text>
</comment>
<dbReference type="AlphaFoldDB" id="A0AAV2I0Q8"/>
<dbReference type="EMBL" id="CAXITT010000372">
    <property type="protein sequence ID" value="CAL1540125.1"/>
    <property type="molecule type" value="Genomic_DNA"/>
</dbReference>
<evidence type="ECO:0000256" key="1">
    <source>
        <dbReference type="SAM" id="SignalP"/>
    </source>
</evidence>
<dbReference type="PROSITE" id="PS50041">
    <property type="entry name" value="C_TYPE_LECTIN_2"/>
    <property type="match status" value="1"/>
</dbReference>
<feature type="signal peptide" evidence="1">
    <location>
        <begin position="1"/>
        <end position="24"/>
    </location>
</feature>
<evidence type="ECO:0000313" key="4">
    <source>
        <dbReference type="Proteomes" id="UP001497497"/>
    </source>
</evidence>
<gene>
    <name evidence="3" type="ORF">GSLYS_00013858001</name>
</gene>
<name>A0AAV2I0Q8_LYMST</name>
<dbReference type="Proteomes" id="UP001497497">
    <property type="component" value="Unassembled WGS sequence"/>
</dbReference>
<dbReference type="InterPro" id="IPR016187">
    <property type="entry name" value="CTDL_fold"/>
</dbReference>
<organism evidence="3 4">
    <name type="scientific">Lymnaea stagnalis</name>
    <name type="common">Great pond snail</name>
    <name type="synonym">Helix stagnalis</name>
    <dbReference type="NCBI Taxonomy" id="6523"/>
    <lineage>
        <taxon>Eukaryota</taxon>
        <taxon>Metazoa</taxon>
        <taxon>Spiralia</taxon>
        <taxon>Lophotrochozoa</taxon>
        <taxon>Mollusca</taxon>
        <taxon>Gastropoda</taxon>
        <taxon>Heterobranchia</taxon>
        <taxon>Euthyneura</taxon>
        <taxon>Panpulmonata</taxon>
        <taxon>Hygrophila</taxon>
        <taxon>Lymnaeoidea</taxon>
        <taxon>Lymnaeidae</taxon>
        <taxon>Lymnaea</taxon>
    </lineage>
</organism>
<dbReference type="Gene3D" id="3.10.100.10">
    <property type="entry name" value="Mannose-Binding Protein A, subunit A"/>
    <property type="match status" value="1"/>
</dbReference>
<dbReference type="CDD" id="cd00037">
    <property type="entry name" value="CLECT"/>
    <property type="match status" value="1"/>
</dbReference>
<feature type="domain" description="C-type lectin" evidence="2">
    <location>
        <begin position="33"/>
        <end position="147"/>
    </location>
</feature>
<reference evidence="3 4" key="1">
    <citation type="submission" date="2024-04" db="EMBL/GenBank/DDBJ databases">
        <authorList>
            <consortium name="Genoscope - CEA"/>
            <person name="William W."/>
        </authorList>
    </citation>
    <scope>NUCLEOTIDE SEQUENCE [LARGE SCALE GENOMIC DNA]</scope>
</reference>
<dbReference type="InterPro" id="IPR016186">
    <property type="entry name" value="C-type_lectin-like/link_sf"/>
</dbReference>
<feature type="chain" id="PRO_5043595442" description="C-type lectin domain-containing protein" evidence="1">
    <location>
        <begin position="25"/>
        <end position="165"/>
    </location>
</feature>
<protein>
    <recommendedName>
        <fullName evidence="2">C-type lectin domain-containing protein</fullName>
    </recommendedName>
</protein>
<accession>A0AAV2I0Q8</accession>
<feature type="non-terminal residue" evidence="3">
    <location>
        <position position="165"/>
    </location>
</feature>
<keyword evidence="1" id="KW-0732">Signal</keyword>
<keyword evidence="4" id="KW-1185">Reference proteome</keyword>
<dbReference type="InterPro" id="IPR001304">
    <property type="entry name" value="C-type_lectin-like"/>
</dbReference>
<evidence type="ECO:0000313" key="3">
    <source>
        <dbReference type="EMBL" id="CAL1540125.1"/>
    </source>
</evidence>
<dbReference type="SUPFAM" id="SSF56436">
    <property type="entry name" value="C-type lectin-like"/>
    <property type="match status" value="1"/>
</dbReference>
<sequence length="165" mass="17760">MSILLKTLTSAFVLLGHLGVLTDALSCWHYYNNSVSSYALCTDSMSQESAKGNCTARNMTLAVLSDPEDFNYWLSYIKMNLTYNNVWIGAKCTNAPTPCGSFVWDLGGPVNTSYLAAAGMPCCGCVLLNASKVSSLNCGQQRGYMCQKKLVTTTTTTVSDTTSLA</sequence>